<dbReference type="Gene3D" id="1.10.1740.10">
    <property type="match status" value="1"/>
</dbReference>
<keyword evidence="9" id="KW-1185">Reference proteome</keyword>
<evidence type="ECO:0000256" key="2">
    <source>
        <dbReference type="ARBA" id="ARBA00023015"/>
    </source>
</evidence>
<dbReference type="InterPro" id="IPR039425">
    <property type="entry name" value="RNA_pol_sigma-70-like"/>
</dbReference>
<dbReference type="SUPFAM" id="SSF88946">
    <property type="entry name" value="Sigma2 domain of RNA polymerase sigma factors"/>
    <property type="match status" value="1"/>
</dbReference>
<name>A0ABV6E6S4_9ACTN</name>
<dbReference type="Pfam" id="PF04542">
    <property type="entry name" value="Sigma70_r2"/>
    <property type="match status" value="1"/>
</dbReference>
<dbReference type="Gene3D" id="1.10.10.10">
    <property type="entry name" value="Winged helix-like DNA-binding domain superfamily/Winged helix DNA-binding domain"/>
    <property type="match status" value="1"/>
</dbReference>
<dbReference type="InterPro" id="IPR007627">
    <property type="entry name" value="RNA_pol_sigma70_r2"/>
</dbReference>
<dbReference type="NCBIfam" id="TIGR02983">
    <property type="entry name" value="SigE-fam_strep"/>
    <property type="match status" value="1"/>
</dbReference>
<keyword evidence="4" id="KW-0238">DNA-binding</keyword>
<evidence type="ECO:0000259" key="6">
    <source>
        <dbReference type="Pfam" id="PF04542"/>
    </source>
</evidence>
<keyword evidence="3" id="KW-0731">Sigma factor</keyword>
<evidence type="ECO:0000256" key="3">
    <source>
        <dbReference type="ARBA" id="ARBA00023082"/>
    </source>
</evidence>
<proteinExistence type="inferred from homology"/>
<keyword evidence="5" id="KW-0804">Transcription</keyword>
<evidence type="ECO:0000256" key="1">
    <source>
        <dbReference type="ARBA" id="ARBA00010641"/>
    </source>
</evidence>
<reference evidence="8 9" key="1">
    <citation type="submission" date="2024-09" db="EMBL/GenBank/DDBJ databases">
        <authorList>
            <person name="Sun Q."/>
            <person name="Mori K."/>
        </authorList>
    </citation>
    <scope>NUCLEOTIDE SEQUENCE [LARGE SCALE GENOMIC DNA]</scope>
    <source>
        <strain evidence="8 9">CCM 8654</strain>
    </source>
</reference>
<comment type="similarity">
    <text evidence="1">Belongs to the sigma-70 factor family. ECF subfamily.</text>
</comment>
<comment type="caution">
    <text evidence="8">The sequence shown here is derived from an EMBL/GenBank/DDBJ whole genome shotgun (WGS) entry which is preliminary data.</text>
</comment>
<dbReference type="SUPFAM" id="SSF88659">
    <property type="entry name" value="Sigma3 and sigma4 domains of RNA polymerase sigma factors"/>
    <property type="match status" value="1"/>
</dbReference>
<dbReference type="InterPro" id="IPR013249">
    <property type="entry name" value="RNA_pol_sigma70_r4_t2"/>
</dbReference>
<organism evidence="8 9">
    <name type="scientific">Nocardioides zeicaulis</name>
    <dbReference type="NCBI Taxonomy" id="1776857"/>
    <lineage>
        <taxon>Bacteria</taxon>
        <taxon>Bacillati</taxon>
        <taxon>Actinomycetota</taxon>
        <taxon>Actinomycetes</taxon>
        <taxon>Propionibacteriales</taxon>
        <taxon>Nocardioidaceae</taxon>
        <taxon>Nocardioides</taxon>
    </lineage>
</organism>
<dbReference type="PANTHER" id="PTHR43133">
    <property type="entry name" value="RNA POLYMERASE ECF-TYPE SIGMA FACTO"/>
    <property type="match status" value="1"/>
</dbReference>
<gene>
    <name evidence="8" type="ORF">ACFFJG_19590</name>
</gene>
<keyword evidence="2" id="KW-0805">Transcription regulation</keyword>
<evidence type="ECO:0000313" key="9">
    <source>
        <dbReference type="Proteomes" id="UP001589698"/>
    </source>
</evidence>
<dbReference type="Proteomes" id="UP001589698">
    <property type="component" value="Unassembled WGS sequence"/>
</dbReference>
<dbReference type="NCBIfam" id="TIGR02937">
    <property type="entry name" value="sigma70-ECF"/>
    <property type="match status" value="1"/>
</dbReference>
<feature type="domain" description="RNA polymerase sigma-70 region 2" evidence="6">
    <location>
        <begin position="19"/>
        <end position="79"/>
    </location>
</feature>
<accession>A0ABV6E6S4</accession>
<evidence type="ECO:0000256" key="5">
    <source>
        <dbReference type="ARBA" id="ARBA00023163"/>
    </source>
</evidence>
<feature type="domain" description="RNA polymerase sigma factor 70 region 4 type 2" evidence="7">
    <location>
        <begin position="104"/>
        <end position="156"/>
    </location>
</feature>
<dbReference type="CDD" id="cd06171">
    <property type="entry name" value="Sigma70_r4"/>
    <property type="match status" value="1"/>
</dbReference>
<dbReference type="PANTHER" id="PTHR43133:SF50">
    <property type="entry name" value="ECF RNA POLYMERASE SIGMA FACTOR SIGM"/>
    <property type="match status" value="1"/>
</dbReference>
<protein>
    <submittedName>
        <fullName evidence="8">SigE family RNA polymerase sigma factor</fullName>
    </submittedName>
</protein>
<dbReference type="InterPro" id="IPR013324">
    <property type="entry name" value="RNA_pol_sigma_r3/r4-like"/>
</dbReference>
<dbReference type="Pfam" id="PF08281">
    <property type="entry name" value="Sigma70_r4_2"/>
    <property type="match status" value="1"/>
</dbReference>
<dbReference type="InterPro" id="IPR036388">
    <property type="entry name" value="WH-like_DNA-bd_sf"/>
</dbReference>
<dbReference type="InterPro" id="IPR013325">
    <property type="entry name" value="RNA_pol_sigma_r2"/>
</dbReference>
<evidence type="ECO:0000256" key="4">
    <source>
        <dbReference type="ARBA" id="ARBA00023125"/>
    </source>
</evidence>
<dbReference type="EMBL" id="JBHLXH010000003">
    <property type="protein sequence ID" value="MFC0224701.1"/>
    <property type="molecule type" value="Genomic_DNA"/>
</dbReference>
<evidence type="ECO:0000259" key="7">
    <source>
        <dbReference type="Pfam" id="PF08281"/>
    </source>
</evidence>
<dbReference type="InterPro" id="IPR014284">
    <property type="entry name" value="RNA_pol_sigma-70_dom"/>
</dbReference>
<dbReference type="InterPro" id="IPR014325">
    <property type="entry name" value="RNA_pol_sigma-E_actinobac"/>
</dbReference>
<dbReference type="RefSeq" id="WP_378520480.1">
    <property type="nucleotide sequence ID" value="NZ_CBCSDI010000012.1"/>
</dbReference>
<evidence type="ECO:0000313" key="8">
    <source>
        <dbReference type="EMBL" id="MFC0224701.1"/>
    </source>
</evidence>
<sequence length="178" mass="19962">MTRRDPAAFAEFVAARSASLHRTAYLMVGDRGLAQDLLQEALTKTYVAWPRLRDPANAEAYTRKAITTTAITWFRRRSWAERPIDTVPERRSPGDHADDLSTRDLLWSALQSLPPRQRAAIVLRFYEDLSEARTAEVLGCAPGTVKSQVSAGLRKLRDHLGERADGDVLPLHLLEATR</sequence>